<protein>
    <recommendedName>
        <fullName evidence="4">DUF2790 domain-containing protein</fullName>
    </recommendedName>
</protein>
<dbReference type="Gene3D" id="2.30.140.50">
    <property type="entry name" value="Protein of unknown function DUF2790"/>
    <property type="match status" value="1"/>
</dbReference>
<dbReference type="EMBL" id="MOCA01000006">
    <property type="protein sequence ID" value="RON99614.1"/>
    <property type="molecule type" value="Genomic_DNA"/>
</dbReference>
<sequence length="75" mass="7649">MKTLFALTLAIVAGNVFAATEPAQTGVPLDIAKTISITDTSAACGIVPVEVVYEDSHGQRHVATYTVLGNGCGGD</sequence>
<dbReference type="Pfam" id="PF10976">
    <property type="entry name" value="DUF2790"/>
    <property type="match status" value="1"/>
</dbReference>
<evidence type="ECO:0000313" key="2">
    <source>
        <dbReference type="EMBL" id="RON99614.1"/>
    </source>
</evidence>
<reference evidence="2 3" key="1">
    <citation type="submission" date="2016-10" db="EMBL/GenBank/DDBJ databases">
        <title>Comparative genome analysis of multiple Pseudomonas spp. focuses on biocontrol and plant growth promoting traits.</title>
        <authorList>
            <person name="Tao X.-Y."/>
            <person name="Taylor C.G."/>
        </authorList>
    </citation>
    <scope>NUCLEOTIDE SEQUENCE [LARGE SCALE GENOMIC DNA]</scope>
    <source>
        <strain evidence="2 3">36B3</strain>
    </source>
</reference>
<name>A0A423NMX0_9PSED</name>
<evidence type="ECO:0000256" key="1">
    <source>
        <dbReference type="SAM" id="SignalP"/>
    </source>
</evidence>
<comment type="caution">
    <text evidence="2">The sequence shown here is derived from an EMBL/GenBank/DDBJ whole genome shotgun (WGS) entry which is preliminary data.</text>
</comment>
<dbReference type="Proteomes" id="UP000284207">
    <property type="component" value="Unassembled WGS sequence"/>
</dbReference>
<dbReference type="InterPro" id="IPR021245">
    <property type="entry name" value="DUF2790"/>
</dbReference>
<accession>A0A423NMX0</accession>
<dbReference type="RefSeq" id="WP_042609992.1">
    <property type="nucleotide sequence ID" value="NZ_BSCP01000001.1"/>
</dbReference>
<dbReference type="AlphaFoldDB" id="A0A423NMX0"/>
<keyword evidence="1" id="KW-0732">Signal</keyword>
<proteinExistence type="predicted"/>
<feature type="signal peptide" evidence="1">
    <location>
        <begin position="1"/>
        <end position="18"/>
    </location>
</feature>
<evidence type="ECO:0000313" key="3">
    <source>
        <dbReference type="Proteomes" id="UP000284207"/>
    </source>
</evidence>
<organism evidence="2 3">
    <name type="scientific">Pseudomonas moraviensis</name>
    <dbReference type="NCBI Taxonomy" id="321662"/>
    <lineage>
        <taxon>Bacteria</taxon>
        <taxon>Pseudomonadati</taxon>
        <taxon>Pseudomonadota</taxon>
        <taxon>Gammaproteobacteria</taxon>
        <taxon>Pseudomonadales</taxon>
        <taxon>Pseudomonadaceae</taxon>
        <taxon>Pseudomonas</taxon>
    </lineage>
</organism>
<evidence type="ECO:0008006" key="4">
    <source>
        <dbReference type="Google" id="ProtNLM"/>
    </source>
</evidence>
<gene>
    <name evidence="2" type="ORF">BK674_19490</name>
</gene>
<feature type="chain" id="PRO_5019118388" description="DUF2790 domain-containing protein" evidence="1">
    <location>
        <begin position="19"/>
        <end position="75"/>
    </location>
</feature>